<feature type="non-terminal residue" evidence="6">
    <location>
        <position position="1"/>
    </location>
</feature>
<evidence type="ECO:0000313" key="7">
    <source>
        <dbReference type="Proteomes" id="UP000663840"/>
    </source>
</evidence>
<proteinExistence type="predicted"/>
<accession>A0A8H2WF21</accession>
<reference evidence="6" key="1">
    <citation type="submission" date="2021-01" db="EMBL/GenBank/DDBJ databases">
        <authorList>
            <person name="Kaushik A."/>
        </authorList>
    </citation>
    <scope>NUCLEOTIDE SEQUENCE</scope>
    <source>
        <strain evidence="6">AG1-1A</strain>
    </source>
</reference>
<evidence type="ECO:0000256" key="1">
    <source>
        <dbReference type="ARBA" id="ARBA00004123"/>
    </source>
</evidence>
<comment type="subcellular location">
    <subcellularLocation>
        <location evidence="1">Nucleus</location>
    </subcellularLocation>
</comment>
<organism evidence="6 7">
    <name type="scientific">Rhizoctonia solani</name>
    <dbReference type="NCBI Taxonomy" id="456999"/>
    <lineage>
        <taxon>Eukaryota</taxon>
        <taxon>Fungi</taxon>
        <taxon>Dikarya</taxon>
        <taxon>Basidiomycota</taxon>
        <taxon>Agaricomycotina</taxon>
        <taxon>Agaricomycetes</taxon>
        <taxon>Cantharellales</taxon>
        <taxon>Ceratobasidiaceae</taxon>
        <taxon>Rhizoctonia</taxon>
    </lineage>
</organism>
<name>A0A8H2WF21_9AGAM</name>
<sequence>MPEPPCLSVLPPPLLLRLAMEDIQDALPPPTTLLSSLTESQLRMISNLPDHQAWAYSDDILIASSLTRQKKGCITYRHFIKIVERIYRKDSSGSLEPDYINFWYICRHQPNRCKSHRQWGKDHNGTSNLRKAIRKCDKERGVSDSLAVPSPETIVFSQLMFRVLLVIWCIVGHRPFHIVTDPLFLDIVHMLRPEAIVPSPHTLSSDLTYIYNLASMRIRDTFGDMDTGVHLAIDGW</sequence>
<dbReference type="GO" id="GO:0005634">
    <property type="term" value="C:nucleus"/>
    <property type="evidence" value="ECO:0007669"/>
    <property type="project" value="UniProtKB-SubCell"/>
</dbReference>
<comment type="caution">
    <text evidence="6">The sequence shown here is derived from an EMBL/GenBank/DDBJ whole genome shotgun (WGS) entry which is preliminary data.</text>
</comment>
<protein>
    <submittedName>
        <fullName evidence="6">Uncharacterized protein</fullName>
    </submittedName>
</protein>
<evidence type="ECO:0000256" key="2">
    <source>
        <dbReference type="ARBA" id="ARBA00022723"/>
    </source>
</evidence>
<keyword evidence="5" id="KW-0539">Nucleus</keyword>
<dbReference type="PANTHER" id="PTHR46481:SF10">
    <property type="entry name" value="ZINC FINGER BED DOMAIN-CONTAINING PROTEIN 39"/>
    <property type="match status" value="1"/>
</dbReference>
<keyword evidence="2" id="KW-0479">Metal-binding</keyword>
<dbReference type="EMBL" id="CAJMWR010000288">
    <property type="protein sequence ID" value="CAE6364772.1"/>
    <property type="molecule type" value="Genomic_DNA"/>
</dbReference>
<gene>
    <name evidence="6" type="ORF">RDB_LOCUS15376</name>
</gene>
<keyword evidence="4" id="KW-0862">Zinc</keyword>
<evidence type="ECO:0000313" key="6">
    <source>
        <dbReference type="EMBL" id="CAE6364772.1"/>
    </source>
</evidence>
<evidence type="ECO:0000256" key="4">
    <source>
        <dbReference type="ARBA" id="ARBA00022833"/>
    </source>
</evidence>
<evidence type="ECO:0000256" key="3">
    <source>
        <dbReference type="ARBA" id="ARBA00022771"/>
    </source>
</evidence>
<dbReference type="InterPro" id="IPR052035">
    <property type="entry name" value="ZnF_BED_domain_contain"/>
</dbReference>
<dbReference type="GO" id="GO:0008270">
    <property type="term" value="F:zinc ion binding"/>
    <property type="evidence" value="ECO:0007669"/>
    <property type="project" value="UniProtKB-KW"/>
</dbReference>
<evidence type="ECO:0000256" key="5">
    <source>
        <dbReference type="ARBA" id="ARBA00023242"/>
    </source>
</evidence>
<dbReference type="SUPFAM" id="SSF140996">
    <property type="entry name" value="Hermes dimerisation domain"/>
    <property type="match status" value="1"/>
</dbReference>
<dbReference type="AlphaFoldDB" id="A0A8H2WF21"/>
<keyword evidence="3" id="KW-0863">Zinc-finger</keyword>
<dbReference type="PANTHER" id="PTHR46481">
    <property type="entry name" value="ZINC FINGER BED DOMAIN-CONTAINING PROTEIN 4"/>
    <property type="match status" value="1"/>
</dbReference>
<dbReference type="Proteomes" id="UP000663840">
    <property type="component" value="Unassembled WGS sequence"/>
</dbReference>